<evidence type="ECO:0000256" key="1">
    <source>
        <dbReference type="SAM" id="MobiDB-lite"/>
    </source>
</evidence>
<accession>A0A5B7CGV9</accession>
<dbReference type="EMBL" id="VSRR010000031">
    <property type="protein sequence ID" value="MPC08458.1"/>
    <property type="molecule type" value="Genomic_DNA"/>
</dbReference>
<dbReference type="AlphaFoldDB" id="A0A5B7CGV9"/>
<reference evidence="2 3" key="1">
    <citation type="submission" date="2019-05" db="EMBL/GenBank/DDBJ databases">
        <title>Another draft genome of Portunus trituberculatus and its Hox gene families provides insights of decapod evolution.</title>
        <authorList>
            <person name="Jeong J.-H."/>
            <person name="Song I."/>
            <person name="Kim S."/>
            <person name="Choi T."/>
            <person name="Kim D."/>
            <person name="Ryu S."/>
            <person name="Kim W."/>
        </authorList>
    </citation>
    <scope>NUCLEOTIDE SEQUENCE [LARGE SCALE GENOMIC DNA]</scope>
    <source>
        <tissue evidence="2">Muscle</tissue>
    </source>
</reference>
<proteinExistence type="predicted"/>
<name>A0A5B7CGV9_PORTR</name>
<dbReference type="Proteomes" id="UP000324222">
    <property type="component" value="Unassembled WGS sequence"/>
</dbReference>
<protein>
    <submittedName>
        <fullName evidence="2">Uncharacterized protein</fullName>
    </submittedName>
</protein>
<feature type="region of interest" description="Disordered" evidence="1">
    <location>
        <begin position="65"/>
        <end position="98"/>
    </location>
</feature>
<comment type="caution">
    <text evidence="2">The sequence shown here is derived from an EMBL/GenBank/DDBJ whole genome shotgun (WGS) entry which is preliminary data.</text>
</comment>
<gene>
    <name evidence="2" type="ORF">E2C01_001045</name>
</gene>
<organism evidence="2 3">
    <name type="scientific">Portunus trituberculatus</name>
    <name type="common">Swimming crab</name>
    <name type="synonym">Neptunus trituberculatus</name>
    <dbReference type="NCBI Taxonomy" id="210409"/>
    <lineage>
        <taxon>Eukaryota</taxon>
        <taxon>Metazoa</taxon>
        <taxon>Ecdysozoa</taxon>
        <taxon>Arthropoda</taxon>
        <taxon>Crustacea</taxon>
        <taxon>Multicrustacea</taxon>
        <taxon>Malacostraca</taxon>
        <taxon>Eumalacostraca</taxon>
        <taxon>Eucarida</taxon>
        <taxon>Decapoda</taxon>
        <taxon>Pleocyemata</taxon>
        <taxon>Brachyura</taxon>
        <taxon>Eubrachyura</taxon>
        <taxon>Portunoidea</taxon>
        <taxon>Portunidae</taxon>
        <taxon>Portuninae</taxon>
        <taxon>Portunus</taxon>
    </lineage>
</organism>
<keyword evidence="3" id="KW-1185">Reference proteome</keyword>
<sequence length="263" mass="27703">MTMIQETSKHKRDLHETVLAASHVQTLPEKVLAQNTHGKGTTPTASKEGAYGIYVCLKHLDRGREQAPSWGEGKGVKDVSGRGASGPHVHRGNGRLSGRLIGRSCTRAGEAREEVAVEGLGSHPPHQAAPRARPPSVPHTHNLGVINAAATNEDSRTCDPALGACTGARGKVWHHWRQSEEVPTDVASSAPRLGVNSGVAGLRTSRGMTGVGVANACPESLPSPPPPVLCHTHCPDVLLAMTKLRVLLNVYCVGSCGRAARAR</sequence>
<evidence type="ECO:0000313" key="3">
    <source>
        <dbReference type="Proteomes" id="UP000324222"/>
    </source>
</evidence>
<evidence type="ECO:0000313" key="2">
    <source>
        <dbReference type="EMBL" id="MPC08458.1"/>
    </source>
</evidence>